<evidence type="ECO:0000256" key="2">
    <source>
        <dbReference type="ARBA" id="ARBA00022884"/>
    </source>
</evidence>
<dbReference type="PANTHER" id="PTHR11586:SF37">
    <property type="entry name" value="TRNA-BINDING DOMAIN-CONTAINING PROTEIN"/>
    <property type="match status" value="1"/>
</dbReference>
<evidence type="ECO:0000313" key="6">
    <source>
        <dbReference type="Proteomes" id="UP000199673"/>
    </source>
</evidence>
<dbReference type="Proteomes" id="UP000199673">
    <property type="component" value="Unassembled WGS sequence"/>
</dbReference>
<evidence type="ECO:0000313" key="5">
    <source>
        <dbReference type="EMBL" id="SFT78983.1"/>
    </source>
</evidence>
<dbReference type="Pfam" id="PF01588">
    <property type="entry name" value="tRNA_bind"/>
    <property type="match status" value="1"/>
</dbReference>
<dbReference type="STRING" id="305507.SAMN04489724_2241"/>
<accession>A0A1I7AVM3</accession>
<reference evidence="6" key="1">
    <citation type="submission" date="2016-10" db="EMBL/GenBank/DDBJ databases">
        <authorList>
            <person name="Varghese N."/>
            <person name="Submissions S."/>
        </authorList>
    </citation>
    <scope>NUCLEOTIDE SEQUENCE [LARGE SCALE GENOMIC DNA]</scope>
    <source>
        <strain evidence="6">DSM 23445</strain>
    </source>
</reference>
<dbReference type="NCBIfam" id="TIGR02222">
    <property type="entry name" value="chap_CsaA"/>
    <property type="match status" value="1"/>
</dbReference>
<dbReference type="InterPro" id="IPR008231">
    <property type="entry name" value="CsaA"/>
</dbReference>
<dbReference type="EMBL" id="FPBF01000002">
    <property type="protein sequence ID" value="SFT78983.1"/>
    <property type="molecule type" value="Genomic_DNA"/>
</dbReference>
<dbReference type="CDD" id="cd02798">
    <property type="entry name" value="tRNA_bind_CsaA"/>
    <property type="match status" value="1"/>
</dbReference>
<keyword evidence="6" id="KW-1185">Reference proteome</keyword>
<evidence type="ECO:0000256" key="3">
    <source>
        <dbReference type="PROSITE-ProRule" id="PRU00209"/>
    </source>
</evidence>
<keyword evidence="1 3" id="KW-0820">tRNA-binding</keyword>
<gene>
    <name evidence="5" type="ORF">SAMN04489724_2241</name>
</gene>
<dbReference type="InterPro" id="IPR051270">
    <property type="entry name" value="Tyrosine-tRNA_ligase_regulator"/>
</dbReference>
<dbReference type="SUPFAM" id="SSF50249">
    <property type="entry name" value="Nucleic acid-binding proteins"/>
    <property type="match status" value="1"/>
</dbReference>
<feature type="domain" description="TRNA-binding" evidence="4">
    <location>
        <begin position="24"/>
        <end position="128"/>
    </location>
</feature>
<dbReference type="InterPro" id="IPR012340">
    <property type="entry name" value="NA-bd_OB-fold"/>
</dbReference>
<keyword evidence="2 3" id="KW-0694">RNA-binding</keyword>
<sequence length="128" mass="14552">MKRFRKGLIKLGKKSTMQTIDFKDFDKIELRIGTILRVEHFEKAKKPAYKIWVDLGEKYGVKKSSAQVTAHYSPENLIGRQVVCVCNFPPRQIADFMSEILITGFSDDEGNIVLTSVERPVPNGAKLH</sequence>
<dbReference type="FunFam" id="2.40.50.140:FF:000165">
    <property type="entry name" value="Chaperone CsaA"/>
    <property type="match status" value="1"/>
</dbReference>
<dbReference type="PROSITE" id="PS50886">
    <property type="entry name" value="TRBD"/>
    <property type="match status" value="1"/>
</dbReference>
<evidence type="ECO:0000259" key="4">
    <source>
        <dbReference type="PROSITE" id="PS50886"/>
    </source>
</evidence>
<dbReference type="InterPro" id="IPR002547">
    <property type="entry name" value="tRNA-bd_dom"/>
</dbReference>
<protein>
    <submittedName>
        <fullName evidence="5">tRNA-binding protein</fullName>
    </submittedName>
</protein>
<proteinExistence type="predicted"/>
<dbReference type="AlphaFoldDB" id="A0A1I7AVM3"/>
<organism evidence="5 6">
    <name type="scientific">Algoriphagus locisalis</name>
    <dbReference type="NCBI Taxonomy" id="305507"/>
    <lineage>
        <taxon>Bacteria</taxon>
        <taxon>Pseudomonadati</taxon>
        <taxon>Bacteroidota</taxon>
        <taxon>Cytophagia</taxon>
        <taxon>Cytophagales</taxon>
        <taxon>Cyclobacteriaceae</taxon>
        <taxon>Algoriphagus</taxon>
    </lineage>
</organism>
<dbReference type="NCBIfam" id="NF007495">
    <property type="entry name" value="PRK10089.1-4"/>
    <property type="match status" value="1"/>
</dbReference>
<evidence type="ECO:0000256" key="1">
    <source>
        <dbReference type="ARBA" id="ARBA00022555"/>
    </source>
</evidence>
<name>A0A1I7AVM3_9BACT</name>
<dbReference type="NCBIfam" id="NF007494">
    <property type="entry name" value="PRK10089.1-3"/>
    <property type="match status" value="1"/>
</dbReference>
<dbReference type="Gene3D" id="2.40.50.140">
    <property type="entry name" value="Nucleic acid-binding proteins"/>
    <property type="match status" value="1"/>
</dbReference>
<dbReference type="PANTHER" id="PTHR11586">
    <property type="entry name" value="TRNA-AMINOACYLATION COFACTOR ARC1 FAMILY MEMBER"/>
    <property type="match status" value="1"/>
</dbReference>
<dbReference type="GO" id="GO:0000049">
    <property type="term" value="F:tRNA binding"/>
    <property type="evidence" value="ECO:0007669"/>
    <property type="project" value="UniProtKB-UniRule"/>
</dbReference>